<keyword evidence="2" id="KW-1185">Reference proteome</keyword>
<dbReference type="Proteomes" id="UP000267164">
    <property type="component" value="Chromosome"/>
</dbReference>
<dbReference type="EMBL" id="CP032568">
    <property type="protein sequence ID" value="AYF72713.1"/>
    <property type="molecule type" value="Genomic_DNA"/>
</dbReference>
<proteinExistence type="predicted"/>
<name>A0A386Z655_9NOCA</name>
<reference evidence="1 2" key="1">
    <citation type="submission" date="2018-09" db="EMBL/GenBank/DDBJ databases">
        <title>Nocardia yunnanensis sp. nov., an actinomycete isolated from a soil sample.</title>
        <authorList>
            <person name="Zhang J."/>
        </authorList>
    </citation>
    <scope>NUCLEOTIDE SEQUENCE [LARGE SCALE GENOMIC DNA]</scope>
    <source>
        <strain evidence="1 2">CFHS0054</strain>
    </source>
</reference>
<dbReference type="RefSeq" id="WP_120734658.1">
    <property type="nucleotide sequence ID" value="NZ_CP032568.1"/>
</dbReference>
<dbReference type="AlphaFoldDB" id="A0A386Z655"/>
<gene>
    <name evidence="1" type="ORF">D7D52_01105</name>
</gene>
<protein>
    <submittedName>
        <fullName evidence="1">Uncharacterized protein</fullName>
    </submittedName>
</protein>
<organism evidence="1 2">
    <name type="scientific">Nocardia yunnanensis</name>
    <dbReference type="NCBI Taxonomy" id="2382165"/>
    <lineage>
        <taxon>Bacteria</taxon>
        <taxon>Bacillati</taxon>
        <taxon>Actinomycetota</taxon>
        <taxon>Actinomycetes</taxon>
        <taxon>Mycobacteriales</taxon>
        <taxon>Nocardiaceae</taxon>
        <taxon>Nocardia</taxon>
    </lineage>
</organism>
<sequence length="64" mass="7101">MIAELLVTAAILVLTLYALTHPWEKTPRTPDRYSVAAIQARLASETRVAARAHADRVEVSSGWR</sequence>
<evidence type="ECO:0000313" key="1">
    <source>
        <dbReference type="EMBL" id="AYF72713.1"/>
    </source>
</evidence>
<accession>A0A386Z655</accession>
<dbReference type="KEGG" id="nyu:D7D52_01105"/>
<evidence type="ECO:0000313" key="2">
    <source>
        <dbReference type="Proteomes" id="UP000267164"/>
    </source>
</evidence>